<feature type="region of interest" description="Disordered" evidence="1">
    <location>
        <begin position="67"/>
        <end position="112"/>
    </location>
</feature>
<evidence type="ECO:0000256" key="1">
    <source>
        <dbReference type="SAM" id="MobiDB-lite"/>
    </source>
</evidence>
<feature type="compositionally biased region" description="Basic and acidic residues" evidence="1">
    <location>
        <begin position="68"/>
        <end position="77"/>
    </location>
</feature>
<comment type="caution">
    <text evidence="2">The sequence shown here is derived from an EMBL/GenBank/DDBJ whole genome shotgun (WGS) entry which is preliminary data.</text>
</comment>
<evidence type="ECO:0008006" key="4">
    <source>
        <dbReference type="Google" id="ProtNLM"/>
    </source>
</evidence>
<dbReference type="Proteomes" id="UP001151760">
    <property type="component" value="Unassembled WGS sequence"/>
</dbReference>
<keyword evidence="3" id="KW-1185">Reference proteome</keyword>
<gene>
    <name evidence="2" type="ORF">Tco_1121736</name>
</gene>
<evidence type="ECO:0000313" key="3">
    <source>
        <dbReference type="Proteomes" id="UP001151760"/>
    </source>
</evidence>
<reference evidence="2" key="2">
    <citation type="submission" date="2022-01" db="EMBL/GenBank/DDBJ databases">
        <authorList>
            <person name="Yamashiro T."/>
            <person name="Shiraishi A."/>
            <person name="Satake H."/>
            <person name="Nakayama K."/>
        </authorList>
    </citation>
    <scope>NUCLEOTIDE SEQUENCE</scope>
</reference>
<proteinExistence type="predicted"/>
<name>A0ABQ5IYJ6_9ASTR</name>
<organism evidence="2 3">
    <name type="scientific">Tanacetum coccineum</name>
    <dbReference type="NCBI Taxonomy" id="301880"/>
    <lineage>
        <taxon>Eukaryota</taxon>
        <taxon>Viridiplantae</taxon>
        <taxon>Streptophyta</taxon>
        <taxon>Embryophyta</taxon>
        <taxon>Tracheophyta</taxon>
        <taxon>Spermatophyta</taxon>
        <taxon>Magnoliopsida</taxon>
        <taxon>eudicotyledons</taxon>
        <taxon>Gunneridae</taxon>
        <taxon>Pentapetalae</taxon>
        <taxon>asterids</taxon>
        <taxon>campanulids</taxon>
        <taxon>Asterales</taxon>
        <taxon>Asteraceae</taxon>
        <taxon>Asteroideae</taxon>
        <taxon>Anthemideae</taxon>
        <taxon>Anthemidinae</taxon>
        <taxon>Tanacetum</taxon>
    </lineage>
</organism>
<protein>
    <recommendedName>
        <fullName evidence="4">DUF4283 domain-containing protein</fullName>
    </recommendedName>
</protein>
<feature type="compositionally biased region" description="Basic and acidic residues" evidence="1">
    <location>
        <begin position="100"/>
        <end position="112"/>
    </location>
</feature>
<reference evidence="2" key="1">
    <citation type="journal article" date="2022" name="Int. J. Mol. Sci.">
        <title>Draft Genome of Tanacetum Coccineum: Genomic Comparison of Closely Related Tanacetum-Family Plants.</title>
        <authorList>
            <person name="Yamashiro T."/>
            <person name="Shiraishi A."/>
            <person name="Nakayama K."/>
            <person name="Satake H."/>
        </authorList>
    </citation>
    <scope>NUCLEOTIDE SEQUENCE</scope>
</reference>
<evidence type="ECO:0000313" key="2">
    <source>
        <dbReference type="EMBL" id="GJU05306.1"/>
    </source>
</evidence>
<dbReference type="EMBL" id="BQNB010021335">
    <property type="protein sequence ID" value="GJU05306.1"/>
    <property type="molecule type" value="Genomic_DNA"/>
</dbReference>
<accession>A0ABQ5IYJ6</accession>
<sequence>MCLDKTEPETIPLWIKIGSVPLEAWTIKGISVLWLVRNGNPMVMYNVTGNQIKKGVGRLGFAIGASEANKEREDKEVNQSNGNLKNGTEKNDNEGLIPVPEHETECNDMGKV</sequence>